<dbReference type="Gene3D" id="3.40.50.1000">
    <property type="entry name" value="HAD superfamily/HAD-like"/>
    <property type="match status" value="1"/>
</dbReference>
<dbReference type="NCBIfam" id="TIGR01509">
    <property type="entry name" value="HAD-SF-IA-v3"/>
    <property type="match status" value="1"/>
</dbReference>
<keyword evidence="2" id="KW-1185">Reference proteome</keyword>
<evidence type="ECO:0000313" key="1">
    <source>
        <dbReference type="EMBL" id="UWZ37355.1"/>
    </source>
</evidence>
<organism evidence="1 2">
    <name type="scientific">Dactylosporangium roseum</name>
    <dbReference type="NCBI Taxonomy" id="47989"/>
    <lineage>
        <taxon>Bacteria</taxon>
        <taxon>Bacillati</taxon>
        <taxon>Actinomycetota</taxon>
        <taxon>Actinomycetes</taxon>
        <taxon>Micromonosporales</taxon>
        <taxon>Micromonosporaceae</taxon>
        <taxon>Dactylosporangium</taxon>
    </lineage>
</organism>
<dbReference type="SFLD" id="SFLDS00003">
    <property type="entry name" value="Haloacid_Dehalogenase"/>
    <property type="match status" value="1"/>
</dbReference>
<dbReference type="EMBL" id="CP073721">
    <property type="protein sequence ID" value="UWZ37355.1"/>
    <property type="molecule type" value="Genomic_DNA"/>
</dbReference>
<gene>
    <name evidence="1" type="ORF">Drose_03450</name>
</gene>
<dbReference type="SUPFAM" id="SSF56784">
    <property type="entry name" value="HAD-like"/>
    <property type="match status" value="1"/>
</dbReference>
<dbReference type="NCBIfam" id="TIGR01549">
    <property type="entry name" value="HAD-SF-IA-v1"/>
    <property type="match status" value="1"/>
</dbReference>
<dbReference type="RefSeq" id="WP_260726714.1">
    <property type="nucleotide sequence ID" value="NZ_BAAABS010000079.1"/>
</dbReference>
<dbReference type="Pfam" id="PF00702">
    <property type="entry name" value="Hydrolase"/>
    <property type="match status" value="1"/>
</dbReference>
<proteinExistence type="predicted"/>
<dbReference type="PANTHER" id="PTHR46649:SF4">
    <property type="entry name" value="HALOACID DEHALOGENASE-LIKE HYDROLASE (HAD) SUPERFAMILY PROTEIN"/>
    <property type="match status" value="1"/>
</dbReference>
<protein>
    <submittedName>
        <fullName evidence="1">HAD family hydrolase</fullName>
    </submittedName>
</protein>
<dbReference type="InterPro" id="IPR036412">
    <property type="entry name" value="HAD-like_sf"/>
</dbReference>
<dbReference type="InterPro" id="IPR023214">
    <property type="entry name" value="HAD_sf"/>
</dbReference>
<reference evidence="1" key="1">
    <citation type="submission" date="2021-04" db="EMBL/GenBank/DDBJ databases">
        <title>Biosynthetic gene clusters of Dactylosporangioum roseum.</title>
        <authorList>
            <person name="Hartkoorn R.C."/>
            <person name="Beaudoing E."/>
            <person name="Hot D."/>
            <person name="Moureu S."/>
        </authorList>
    </citation>
    <scope>NUCLEOTIDE SEQUENCE</scope>
    <source>
        <strain evidence="1">NRRL B-16295</strain>
    </source>
</reference>
<sequence length="231" mass="24717">MFRAVCFDYFNTCTTAVRRGEEHRRTAEVLGVDPDEWIALLDRTFEQRAAGGYGSDSMTGLWQLCKEIGVEPTETQLCHAVGLRLAALQSDAPLRPATIPVLRALRSAGLGVAIVSDCWFELPHFLPRSRLAGLFDAAVYSSEIGHTKPHPAMYRTACALLGVEPAGCLYVGDGGSLELTGAGACGLTAVRLVADDLGDHLTYNDEPGWSGPCIENLAEVLDLVGAPMLVA</sequence>
<keyword evidence="1" id="KW-0378">Hydrolase</keyword>
<dbReference type="InterPro" id="IPR006439">
    <property type="entry name" value="HAD-SF_hydro_IA"/>
</dbReference>
<accession>A0ABY5Z5M2</accession>
<name>A0ABY5Z5M2_9ACTN</name>
<dbReference type="Proteomes" id="UP001058271">
    <property type="component" value="Chromosome"/>
</dbReference>
<evidence type="ECO:0000313" key="2">
    <source>
        <dbReference type="Proteomes" id="UP001058271"/>
    </source>
</evidence>
<dbReference type="GO" id="GO:0016787">
    <property type="term" value="F:hydrolase activity"/>
    <property type="evidence" value="ECO:0007669"/>
    <property type="project" value="UniProtKB-KW"/>
</dbReference>
<dbReference type="PANTHER" id="PTHR46649">
    <property type="match status" value="1"/>
</dbReference>
<dbReference type="SFLD" id="SFLDG01129">
    <property type="entry name" value="C1.5:_HAD__Beta-PGM__Phosphata"/>
    <property type="match status" value="1"/>
</dbReference>
<dbReference type="PRINTS" id="PR00413">
    <property type="entry name" value="HADHALOGNASE"/>
</dbReference>